<keyword evidence="3" id="KW-1185">Reference proteome</keyword>
<evidence type="ECO:0000313" key="3">
    <source>
        <dbReference type="Proteomes" id="UP000646426"/>
    </source>
</evidence>
<proteinExistence type="predicted"/>
<evidence type="ECO:0000259" key="1">
    <source>
        <dbReference type="Pfam" id="PF13503"/>
    </source>
</evidence>
<gene>
    <name evidence="2" type="ORF">GCM10007067_20120</name>
</gene>
<organism evidence="2 3">
    <name type="scientific">Cognatilysobacter bugurensis</name>
    <dbReference type="NCBI Taxonomy" id="543356"/>
    <lineage>
        <taxon>Bacteria</taxon>
        <taxon>Pseudomonadati</taxon>
        <taxon>Pseudomonadota</taxon>
        <taxon>Gammaproteobacteria</taxon>
        <taxon>Lysobacterales</taxon>
        <taxon>Lysobacteraceae</taxon>
        <taxon>Cognatilysobacter</taxon>
    </lineage>
</organism>
<dbReference type="Proteomes" id="UP000646426">
    <property type="component" value="Unassembled WGS sequence"/>
</dbReference>
<reference evidence="2" key="1">
    <citation type="journal article" date="2014" name="Int. J. Syst. Evol. Microbiol.">
        <title>Complete genome sequence of Corynebacterium casei LMG S-19264T (=DSM 44701T), isolated from a smear-ripened cheese.</title>
        <authorList>
            <consortium name="US DOE Joint Genome Institute (JGI-PGF)"/>
            <person name="Walter F."/>
            <person name="Albersmeier A."/>
            <person name="Kalinowski J."/>
            <person name="Ruckert C."/>
        </authorList>
    </citation>
    <scope>NUCLEOTIDE SEQUENCE</scope>
    <source>
        <strain evidence="2">KCTC 23077</strain>
    </source>
</reference>
<accession>A0A918W8V4</accession>
<dbReference type="InterPro" id="IPR025391">
    <property type="entry name" value="DUF4123"/>
</dbReference>
<evidence type="ECO:0000313" key="2">
    <source>
        <dbReference type="EMBL" id="GHA82164.1"/>
    </source>
</evidence>
<reference evidence="2" key="2">
    <citation type="submission" date="2020-09" db="EMBL/GenBank/DDBJ databases">
        <authorList>
            <person name="Sun Q."/>
            <person name="Kim S."/>
        </authorList>
    </citation>
    <scope>NUCLEOTIDE SEQUENCE</scope>
    <source>
        <strain evidence="2">KCTC 23077</strain>
    </source>
</reference>
<feature type="domain" description="DUF4123" evidence="1">
    <location>
        <begin position="66"/>
        <end position="154"/>
    </location>
</feature>
<dbReference type="Pfam" id="PF13503">
    <property type="entry name" value="DUF4123"/>
    <property type="match status" value="1"/>
</dbReference>
<protein>
    <recommendedName>
        <fullName evidence="1">DUF4123 domain-containing protein</fullName>
    </recommendedName>
</protein>
<dbReference type="AlphaFoldDB" id="A0A918W8V4"/>
<name>A0A918W8V4_9GAMM</name>
<comment type="caution">
    <text evidence="2">The sequence shown here is derived from an EMBL/GenBank/DDBJ whole genome shotgun (WGS) entry which is preliminary data.</text>
</comment>
<dbReference type="EMBL" id="BMYD01000003">
    <property type="protein sequence ID" value="GHA82164.1"/>
    <property type="molecule type" value="Genomic_DNA"/>
</dbReference>
<sequence length="313" mass="34344">MSARARVALERYVPTSHSDLLARLTADCPDDHALYAIVSLDHAESEADVAQALGLAEQTLVNGINLYSAFSAEFRRTGPRLVPLLAANLFAIGAAMQEGRDLAVICVALNQVDSLATHLQRLGRQTQPDGGRLLFRFQDPLVLSNLLPLLRGDQLVSLLGPASRWAVTDPCGTLHIAARTPHELRTRSDSELRLDARQLESLSAALHPGTVILQANEVDSTLLADKTKCAQWTLIRQRSDRARGHGLRTDEDIALFVVLSLQLPDSFDRSGPIAEALARSQAKHASFGDEVDEIDSEEWEQWQQALELEGHQM</sequence>